<proteinExistence type="predicted"/>
<dbReference type="SMART" id="SM00422">
    <property type="entry name" value="HTH_MERR"/>
    <property type="match status" value="1"/>
</dbReference>
<dbReference type="EMBL" id="MHLN01000050">
    <property type="protein sequence ID" value="OGZ09530.1"/>
    <property type="molecule type" value="Genomic_DNA"/>
</dbReference>
<accession>A0A1G2D9B9</accession>
<organism evidence="2 3">
    <name type="scientific">Candidatus Lloydbacteria bacterium RIFCSPHIGHO2_02_FULL_51_22</name>
    <dbReference type="NCBI Taxonomy" id="1798663"/>
    <lineage>
        <taxon>Bacteria</taxon>
        <taxon>Candidatus Lloydiibacteriota</taxon>
    </lineage>
</organism>
<protein>
    <recommendedName>
        <fullName evidence="1">HTH merR-type domain-containing protein</fullName>
    </recommendedName>
</protein>
<dbReference type="Pfam" id="PF00376">
    <property type="entry name" value="MerR"/>
    <property type="match status" value="1"/>
</dbReference>
<dbReference type="CDD" id="cd04762">
    <property type="entry name" value="HTH_MerR-trunc"/>
    <property type="match status" value="1"/>
</dbReference>
<evidence type="ECO:0000313" key="3">
    <source>
        <dbReference type="Proteomes" id="UP000178099"/>
    </source>
</evidence>
<feature type="domain" description="HTH merR-type" evidence="1">
    <location>
        <begin position="5"/>
        <end position="50"/>
    </location>
</feature>
<dbReference type="GO" id="GO:0003677">
    <property type="term" value="F:DNA binding"/>
    <property type="evidence" value="ECO:0007669"/>
    <property type="project" value="InterPro"/>
</dbReference>
<dbReference type="GO" id="GO:0006355">
    <property type="term" value="P:regulation of DNA-templated transcription"/>
    <property type="evidence" value="ECO:0007669"/>
    <property type="project" value="InterPro"/>
</dbReference>
<dbReference type="InterPro" id="IPR009061">
    <property type="entry name" value="DNA-bd_dom_put_sf"/>
</dbReference>
<dbReference type="Gene3D" id="1.10.1660.10">
    <property type="match status" value="1"/>
</dbReference>
<evidence type="ECO:0000313" key="2">
    <source>
        <dbReference type="EMBL" id="OGZ09530.1"/>
    </source>
</evidence>
<reference evidence="2 3" key="1">
    <citation type="journal article" date="2016" name="Nat. Commun.">
        <title>Thousands of microbial genomes shed light on interconnected biogeochemical processes in an aquifer system.</title>
        <authorList>
            <person name="Anantharaman K."/>
            <person name="Brown C.T."/>
            <person name="Hug L.A."/>
            <person name="Sharon I."/>
            <person name="Castelle C.J."/>
            <person name="Probst A.J."/>
            <person name="Thomas B.C."/>
            <person name="Singh A."/>
            <person name="Wilkins M.J."/>
            <person name="Karaoz U."/>
            <person name="Brodie E.L."/>
            <person name="Williams K.H."/>
            <person name="Hubbard S.S."/>
            <person name="Banfield J.F."/>
        </authorList>
    </citation>
    <scope>NUCLEOTIDE SEQUENCE [LARGE SCALE GENOMIC DNA]</scope>
</reference>
<dbReference type="AlphaFoldDB" id="A0A1G2D9B9"/>
<evidence type="ECO:0000259" key="1">
    <source>
        <dbReference type="PROSITE" id="PS50937"/>
    </source>
</evidence>
<name>A0A1G2D9B9_9BACT</name>
<sequence length="89" mass="10284">MPKKYLTIKEAANLIGVTPLTLRNWDRSGKLIASRNPINNYRVYRREDIDEILGEIEFGTREKPIILGEKTRAKKLNVRFVEDNSPEVA</sequence>
<comment type="caution">
    <text evidence="2">The sequence shown here is derived from an EMBL/GenBank/DDBJ whole genome shotgun (WGS) entry which is preliminary data.</text>
</comment>
<dbReference type="PROSITE" id="PS50937">
    <property type="entry name" value="HTH_MERR_2"/>
    <property type="match status" value="1"/>
</dbReference>
<dbReference type="Proteomes" id="UP000178099">
    <property type="component" value="Unassembled WGS sequence"/>
</dbReference>
<dbReference type="SUPFAM" id="SSF46955">
    <property type="entry name" value="Putative DNA-binding domain"/>
    <property type="match status" value="1"/>
</dbReference>
<gene>
    <name evidence="2" type="ORF">A3D67_03785</name>
</gene>
<dbReference type="InterPro" id="IPR000551">
    <property type="entry name" value="MerR-type_HTH_dom"/>
</dbReference>